<dbReference type="FunFam" id="2.40.50.700:FF:000003">
    <property type="entry name" value="DIS3-like exonuclease 2"/>
    <property type="match status" value="1"/>
</dbReference>
<evidence type="ECO:0000259" key="10">
    <source>
        <dbReference type="SMART" id="SM00955"/>
    </source>
</evidence>
<dbReference type="HAMAP" id="MF_03045">
    <property type="entry name" value="DIS3L2"/>
    <property type="match status" value="1"/>
</dbReference>
<feature type="region of interest" description="Disordered" evidence="9">
    <location>
        <begin position="225"/>
        <end position="294"/>
    </location>
</feature>
<dbReference type="Gene3D" id="2.40.50.690">
    <property type="match status" value="1"/>
</dbReference>
<name>A0A0B2VNM9_TOXCA</name>
<feature type="site" description="Important for catalytic activity" evidence="8">
    <location>
        <position position="717"/>
    </location>
</feature>
<dbReference type="STRING" id="6265.A0A0B2VNM9"/>
<dbReference type="Gene3D" id="2.40.50.140">
    <property type="entry name" value="Nucleic acid-binding proteins"/>
    <property type="match status" value="1"/>
</dbReference>
<keyword evidence="4 8" id="KW-0378">Hydrolase</keyword>
<dbReference type="Gene3D" id="2.40.50.700">
    <property type="match status" value="1"/>
</dbReference>
<comment type="caution">
    <text evidence="11">The sequence shown here is derived from an EMBL/GenBank/DDBJ whole genome shotgun (WGS) entry which is preliminary data.</text>
</comment>
<keyword evidence="2 8" id="KW-0540">Nuclease</keyword>
<dbReference type="InterPro" id="IPR012340">
    <property type="entry name" value="NA-bd_OB-fold"/>
</dbReference>
<feature type="compositionally biased region" description="Low complexity" evidence="9">
    <location>
        <begin position="510"/>
        <end position="520"/>
    </location>
</feature>
<keyword evidence="12" id="KW-1185">Reference proteome</keyword>
<feature type="compositionally biased region" description="Polar residues" evidence="9">
    <location>
        <begin position="279"/>
        <end position="294"/>
    </location>
</feature>
<comment type="function">
    <text evidence="8">3'-5'-exoribonuclease that specifically recognizes RNAs polyuridylated at their 3' end and mediates their degradation. Component of an exosome-independent RNA degradation pathway that mediates degradation of cytoplasmic mRNAs that have been deadenylated and subsequently uridylated at their 3'.</text>
</comment>
<keyword evidence="1 8" id="KW-0963">Cytoplasm</keyword>
<dbReference type="OrthoDB" id="372421at2759"/>
<dbReference type="PANTHER" id="PTHR23355:SF9">
    <property type="entry name" value="DIS3-LIKE EXONUCLEASE 2"/>
    <property type="match status" value="1"/>
</dbReference>
<organism evidence="11 12">
    <name type="scientific">Toxocara canis</name>
    <name type="common">Canine roundworm</name>
    <dbReference type="NCBI Taxonomy" id="6265"/>
    <lineage>
        <taxon>Eukaryota</taxon>
        <taxon>Metazoa</taxon>
        <taxon>Ecdysozoa</taxon>
        <taxon>Nematoda</taxon>
        <taxon>Chromadorea</taxon>
        <taxon>Rhabditida</taxon>
        <taxon>Spirurina</taxon>
        <taxon>Ascaridomorpha</taxon>
        <taxon>Ascaridoidea</taxon>
        <taxon>Toxocaridae</taxon>
        <taxon>Toxocara</taxon>
    </lineage>
</organism>
<dbReference type="GO" id="GO:0046872">
    <property type="term" value="F:metal ion binding"/>
    <property type="evidence" value="ECO:0007669"/>
    <property type="project" value="UniProtKB-KW"/>
</dbReference>
<comment type="similarity">
    <text evidence="8">Belongs to the RNR ribonuclease family. DIS3L2 subfamily.</text>
</comment>
<evidence type="ECO:0000256" key="2">
    <source>
        <dbReference type="ARBA" id="ARBA00022722"/>
    </source>
</evidence>
<dbReference type="EMBL" id="JPKZ01000858">
    <property type="protein sequence ID" value="KHN85121.1"/>
    <property type="molecule type" value="Genomic_DNA"/>
</dbReference>
<evidence type="ECO:0000256" key="7">
    <source>
        <dbReference type="ARBA" id="ARBA00022884"/>
    </source>
</evidence>
<feature type="region of interest" description="Disordered" evidence="9">
    <location>
        <begin position="510"/>
        <end position="531"/>
    </location>
</feature>
<keyword evidence="5 8" id="KW-0269">Exonuclease</keyword>
<evidence type="ECO:0000313" key="11">
    <source>
        <dbReference type="EMBL" id="KHN85121.1"/>
    </source>
</evidence>
<dbReference type="GO" id="GO:0000932">
    <property type="term" value="C:P-body"/>
    <property type="evidence" value="ECO:0007669"/>
    <property type="project" value="UniProtKB-SubCell"/>
</dbReference>
<proteinExistence type="inferred from homology"/>
<evidence type="ECO:0000256" key="6">
    <source>
        <dbReference type="ARBA" id="ARBA00022842"/>
    </source>
</evidence>
<comment type="subcellular location">
    <subcellularLocation>
        <location evidence="8">Cytoplasm</location>
    </subcellularLocation>
    <subcellularLocation>
        <location evidence="8">Cytoplasm</location>
        <location evidence="8">P-body</location>
    </subcellularLocation>
</comment>
<dbReference type="GO" id="GO:0010587">
    <property type="term" value="P:miRNA catabolic process"/>
    <property type="evidence" value="ECO:0007669"/>
    <property type="project" value="TreeGrafter"/>
</dbReference>
<evidence type="ECO:0000256" key="4">
    <source>
        <dbReference type="ARBA" id="ARBA00022801"/>
    </source>
</evidence>
<dbReference type="Pfam" id="PF00773">
    <property type="entry name" value="RNB"/>
    <property type="match status" value="1"/>
</dbReference>
<evidence type="ECO:0000256" key="9">
    <source>
        <dbReference type="SAM" id="MobiDB-lite"/>
    </source>
</evidence>
<dbReference type="SUPFAM" id="SSF50249">
    <property type="entry name" value="Nucleic acid-binding proteins"/>
    <property type="match status" value="3"/>
</dbReference>
<feature type="compositionally biased region" description="Gly residues" evidence="9">
    <location>
        <begin position="254"/>
        <end position="277"/>
    </location>
</feature>
<evidence type="ECO:0000256" key="8">
    <source>
        <dbReference type="HAMAP-Rule" id="MF_03045"/>
    </source>
</evidence>
<keyword evidence="8" id="KW-0464">Manganese</keyword>
<feature type="compositionally biased region" description="Basic and acidic residues" evidence="9">
    <location>
        <begin position="79"/>
        <end position="89"/>
    </location>
</feature>
<dbReference type="InterPro" id="IPR022966">
    <property type="entry name" value="RNase_II/R_CS"/>
</dbReference>
<evidence type="ECO:0000313" key="12">
    <source>
        <dbReference type="Proteomes" id="UP000031036"/>
    </source>
</evidence>
<dbReference type="InterPro" id="IPR028591">
    <property type="entry name" value="DIS3L2"/>
</dbReference>
<dbReference type="OMA" id="YCKSIAG"/>
<dbReference type="InterPro" id="IPR041505">
    <property type="entry name" value="Dis3_CSD2"/>
</dbReference>
<dbReference type="Proteomes" id="UP000031036">
    <property type="component" value="Unassembled WGS sequence"/>
</dbReference>
<reference evidence="11 12" key="1">
    <citation type="submission" date="2014-11" db="EMBL/GenBank/DDBJ databases">
        <title>Genetic blueprint of the zoonotic pathogen Toxocara canis.</title>
        <authorList>
            <person name="Zhu X.-Q."/>
            <person name="Korhonen P.K."/>
            <person name="Cai H."/>
            <person name="Young N.D."/>
            <person name="Nejsum P."/>
            <person name="von Samson-Himmelstjerna G."/>
            <person name="Boag P.R."/>
            <person name="Tan P."/>
            <person name="Li Q."/>
            <person name="Min J."/>
            <person name="Yang Y."/>
            <person name="Wang X."/>
            <person name="Fang X."/>
            <person name="Hall R.S."/>
            <person name="Hofmann A."/>
            <person name="Sternberg P.W."/>
            <person name="Jex A.R."/>
            <person name="Gasser R.B."/>
        </authorList>
    </citation>
    <scope>NUCLEOTIDE SEQUENCE [LARGE SCALE GENOMIC DNA]</scope>
    <source>
        <strain evidence="11">PN_DK_2014</strain>
    </source>
</reference>
<dbReference type="SMR" id="A0A0B2VNM9"/>
<evidence type="ECO:0000256" key="3">
    <source>
        <dbReference type="ARBA" id="ARBA00022723"/>
    </source>
</evidence>
<evidence type="ECO:0000256" key="1">
    <source>
        <dbReference type="ARBA" id="ARBA00022490"/>
    </source>
</evidence>
<dbReference type="PROSITE" id="PS01175">
    <property type="entry name" value="RIBONUCLEASE_II"/>
    <property type="match status" value="1"/>
</dbReference>
<dbReference type="AlphaFoldDB" id="A0A0B2VNM9"/>
<dbReference type="SMART" id="SM00955">
    <property type="entry name" value="RNB"/>
    <property type="match status" value="1"/>
</dbReference>
<dbReference type="GO" id="GO:0000175">
    <property type="term" value="F:3'-5'-RNA exonuclease activity"/>
    <property type="evidence" value="ECO:0007669"/>
    <property type="project" value="UniProtKB-UniRule"/>
</dbReference>
<dbReference type="EC" id="3.1.13.-" evidence="8"/>
<comment type="cofactor">
    <cofactor evidence="8">
        <name>Mg(2+)</name>
        <dbReference type="ChEBI" id="CHEBI:18420"/>
    </cofactor>
    <cofactor evidence="8">
        <name>Mn(2+)</name>
        <dbReference type="ChEBI" id="CHEBI:29035"/>
    </cofactor>
</comment>
<dbReference type="GO" id="GO:0000956">
    <property type="term" value="P:nuclear-transcribed mRNA catabolic process"/>
    <property type="evidence" value="ECO:0007669"/>
    <property type="project" value="UniProtKB-UniRule"/>
</dbReference>
<feature type="compositionally biased region" description="Low complexity" evidence="9">
    <location>
        <begin position="225"/>
        <end position="239"/>
    </location>
</feature>
<evidence type="ECO:0000256" key="5">
    <source>
        <dbReference type="ARBA" id="ARBA00022839"/>
    </source>
</evidence>
<keyword evidence="3 8" id="KW-0479">Metal-binding</keyword>
<protein>
    <recommendedName>
        <fullName evidence="8">DIS3-like exonuclease 2</fullName>
        <ecNumber evidence="8">3.1.13.-</ecNumber>
    </recommendedName>
</protein>
<dbReference type="InterPro" id="IPR050180">
    <property type="entry name" value="RNR_Ribonuclease"/>
</dbReference>
<dbReference type="InterPro" id="IPR041093">
    <property type="entry name" value="Dis3l2-like_C"/>
</dbReference>
<dbReference type="Pfam" id="PF17849">
    <property type="entry name" value="OB_Dis3"/>
    <property type="match status" value="1"/>
</dbReference>
<keyword evidence="7 8" id="KW-0694">RNA-binding</keyword>
<dbReference type="InterPro" id="IPR001900">
    <property type="entry name" value="RNase_II/R"/>
</dbReference>
<sequence>MGLVMVQLVGGSIVVVQNELAAAMTEPSSTLDRGRPANRIYASLSADELALLNEIQRRGRASSAGSAHTGKISVSELMGRGDESVEEQRQANVKPPGGYNPLLGVQTQQENVREASGTDDTRPRGVSVDPATLLDVAGWKVPALPPGLMSITHEADRRPYASVLPSSIFEKAMKAAAIVHAGSHLPPLAVGGNGSPSGYRSAVPLPTLELVRMLPPMSPVLPVVPHGVNSGNRSSSGRNPFNQSFGQQRSNGGNRSGAGGGGHQRQYAGGGHSGGTGHNQANGSCQHRMVQQSQKTRKPYFMPYMSFDAVNRGLASGDLVKGALRVNQRNYEESYVDNPLGDEQQDILILGVHDRNRALHGDVVVVRIKDRINWVVRDALYEAWRGGHLKAQVDDDGQPITIPPLKRTDDECEPSPAELLDLPVSVEKCVSSEQLKVDVPVPSNKRYTREQVLCIAAKMELMRRKKGEVEEGSEWLNEEVQIAISKLAIAKRTDSSPTGVSQSQMSACGASMSSSATGTQLTRRNAINGGGSTQRRLNYRILSDMPDEDWGIPDVCLQKTAEVVFILEQKNSRKAVGMLKVMADGNRNWALFSPGDSRMPRMMIPADQMPAGFFERPQDFSKYIFAAHMVEWQATAQFARGKLYKSLGLAGDIEAETEGLLLANDIDTREFSASALSSLPISEGVEWTIDEKEFKYRRDFRDETVLTIDPITARDLDDALHIKSIDDCDGAGNPGWEVGVHIADVSYFVQAGTELDNWATSRATSVYLVHKVIPMLPRILCEDLCSLNPGKDRLTFSVVWKMNDKAEILDEWFGRSIIRCCCKLAYEHAQDIIENAEKEFSKEELPEIFNDKKPAEIRQIVLRLNELAQLLRSKRVDEGSLRLDQPKLSFVLNEISGMPDAVAIYERKEAHKLVEEFMLLANMAVARKIEREFPRTALLRRHPPPKIKMLRDILEQCERIGFMVDGSSSATIASSLRRYEGDDELKRTIVQVLSHLLMKSMQLALYFCTGTMKSPSDYAHYALSVPYYTHFTSPIRRYADVMVHRLLSAALGYSPAPALTIREIEALASHCNDKKVTAKAVSEASDDMFFGVFVKECGPFTERAVVLVVLDAAFDVLVVKYGVVKRVYVNRLKMAREPRFLGGTNPTLTLYWDSHNEGTNAVIEQTISVCTIVDVILSALPEPTKYQATIKAPSSDEKLRSLAEAYVLAERS</sequence>
<feature type="binding site" evidence="8">
    <location>
        <position position="709"/>
    </location>
    <ligand>
        <name>Mg(2+)</name>
        <dbReference type="ChEBI" id="CHEBI:18420"/>
    </ligand>
</feature>
<dbReference type="GO" id="GO:1990074">
    <property type="term" value="P:polyuridylation-dependent mRNA catabolic process"/>
    <property type="evidence" value="ECO:0007669"/>
    <property type="project" value="UniProtKB-UniRule"/>
</dbReference>
<feature type="region of interest" description="Disordered" evidence="9">
    <location>
        <begin position="108"/>
        <end position="127"/>
    </location>
</feature>
<feature type="domain" description="RNB" evidence="10">
    <location>
        <begin position="697"/>
        <end position="1053"/>
    </location>
</feature>
<keyword evidence="6 8" id="KW-0460">Magnesium</keyword>
<dbReference type="GO" id="GO:0008266">
    <property type="term" value="F:poly(U) RNA binding"/>
    <property type="evidence" value="ECO:0007669"/>
    <property type="project" value="UniProtKB-ARBA"/>
</dbReference>
<feature type="binding site" evidence="8">
    <location>
        <position position="718"/>
    </location>
    <ligand>
        <name>Mg(2+)</name>
        <dbReference type="ChEBI" id="CHEBI:18420"/>
    </ligand>
</feature>
<dbReference type="PANTHER" id="PTHR23355">
    <property type="entry name" value="RIBONUCLEASE"/>
    <property type="match status" value="1"/>
</dbReference>
<gene>
    <name evidence="11" type="primary">F48E8.6</name>
    <name evidence="11" type="ORF">Tcan_12633</name>
</gene>
<accession>A0A0B2VNM9</accession>
<feature type="compositionally biased region" description="Polar residues" evidence="9">
    <location>
        <begin position="240"/>
        <end position="249"/>
    </location>
</feature>
<feature type="region of interest" description="Disordered" evidence="9">
    <location>
        <begin position="58"/>
        <end position="103"/>
    </location>
</feature>
<dbReference type="Pfam" id="PF17877">
    <property type="entry name" value="Dis3l2_C_term"/>
    <property type="match status" value="1"/>
</dbReference>